<dbReference type="AlphaFoldDB" id="A0AAV9P7Z5"/>
<evidence type="ECO:0000313" key="3">
    <source>
        <dbReference type="Proteomes" id="UP001337655"/>
    </source>
</evidence>
<evidence type="ECO:0000313" key="2">
    <source>
        <dbReference type="EMBL" id="KAK5168988.1"/>
    </source>
</evidence>
<protein>
    <recommendedName>
        <fullName evidence="4">Myb-like domain-containing protein</fullName>
    </recommendedName>
</protein>
<name>A0AAV9P7Z5_9PEZI</name>
<feature type="compositionally biased region" description="Basic and acidic residues" evidence="1">
    <location>
        <begin position="54"/>
        <end position="64"/>
    </location>
</feature>
<comment type="caution">
    <text evidence="2">The sequence shown here is derived from an EMBL/GenBank/DDBJ whole genome shotgun (WGS) entry which is preliminary data.</text>
</comment>
<evidence type="ECO:0000256" key="1">
    <source>
        <dbReference type="SAM" id="MobiDB-lite"/>
    </source>
</evidence>
<dbReference type="EMBL" id="JAVRRT010000009">
    <property type="protein sequence ID" value="KAK5168988.1"/>
    <property type="molecule type" value="Genomic_DNA"/>
</dbReference>
<proteinExistence type="predicted"/>
<keyword evidence="3" id="KW-1185">Reference proteome</keyword>
<dbReference type="GeneID" id="89927637"/>
<gene>
    <name evidence="2" type="ORF">LTR77_006297</name>
</gene>
<dbReference type="Proteomes" id="UP001337655">
    <property type="component" value="Unassembled WGS sequence"/>
</dbReference>
<evidence type="ECO:0008006" key="4">
    <source>
        <dbReference type="Google" id="ProtNLM"/>
    </source>
</evidence>
<reference evidence="2 3" key="1">
    <citation type="submission" date="2023-08" db="EMBL/GenBank/DDBJ databases">
        <title>Black Yeasts Isolated from many extreme environments.</title>
        <authorList>
            <person name="Coleine C."/>
            <person name="Stajich J.E."/>
            <person name="Selbmann L."/>
        </authorList>
    </citation>
    <scope>NUCLEOTIDE SEQUENCE [LARGE SCALE GENOMIC DNA]</scope>
    <source>
        <strain evidence="2 3">CCFEE 5935</strain>
    </source>
</reference>
<accession>A0AAV9P7Z5</accession>
<organism evidence="2 3">
    <name type="scientific">Saxophila tyrrhenica</name>
    <dbReference type="NCBI Taxonomy" id="1690608"/>
    <lineage>
        <taxon>Eukaryota</taxon>
        <taxon>Fungi</taxon>
        <taxon>Dikarya</taxon>
        <taxon>Ascomycota</taxon>
        <taxon>Pezizomycotina</taxon>
        <taxon>Dothideomycetes</taxon>
        <taxon>Dothideomycetidae</taxon>
        <taxon>Mycosphaerellales</taxon>
        <taxon>Extremaceae</taxon>
        <taxon>Saxophila</taxon>
    </lineage>
</organism>
<sequence length="126" mass="13775">MSEKAEKAKPWTDTEKMGLVFQILEKFGTIPWDDITLPEGRTKKACVVMIDKEKQKVKKARGEGSEAGATPKKRKAEGEATPKKASPKKKATKWDQKAVSADDDEAGSEVKATPEVKAEEEGDDVA</sequence>
<dbReference type="RefSeq" id="XP_064658454.1">
    <property type="nucleotide sequence ID" value="XM_064803539.1"/>
</dbReference>
<feature type="region of interest" description="Disordered" evidence="1">
    <location>
        <begin position="54"/>
        <end position="126"/>
    </location>
</feature>